<dbReference type="SUPFAM" id="SSF51735">
    <property type="entry name" value="NAD(P)-binding Rossmann-fold domains"/>
    <property type="match status" value="1"/>
</dbReference>
<accession>A0A2Z4AM48</accession>
<dbReference type="InterPro" id="IPR001509">
    <property type="entry name" value="Epimerase_deHydtase"/>
</dbReference>
<dbReference type="GO" id="GO:0005737">
    <property type="term" value="C:cytoplasm"/>
    <property type="evidence" value="ECO:0007669"/>
    <property type="project" value="TreeGrafter"/>
</dbReference>
<dbReference type="Proteomes" id="UP000247465">
    <property type="component" value="Chromosome"/>
</dbReference>
<dbReference type="GO" id="GO:0004029">
    <property type="term" value="F:aldehyde dehydrogenase (NAD+) activity"/>
    <property type="evidence" value="ECO:0007669"/>
    <property type="project" value="TreeGrafter"/>
</dbReference>
<name>A0A2Z4AM48_9BACT</name>
<dbReference type="AlphaFoldDB" id="A0A2Z4AM48"/>
<dbReference type="InterPro" id="IPR051783">
    <property type="entry name" value="NAD(P)-dependent_oxidoreduct"/>
</dbReference>
<evidence type="ECO:0000313" key="3">
    <source>
        <dbReference type="Proteomes" id="UP000247465"/>
    </source>
</evidence>
<dbReference type="InterPro" id="IPR036291">
    <property type="entry name" value="NAD(P)-bd_dom_sf"/>
</dbReference>
<dbReference type="PANTHER" id="PTHR48079">
    <property type="entry name" value="PROTEIN YEEZ"/>
    <property type="match status" value="1"/>
</dbReference>
<evidence type="ECO:0000259" key="1">
    <source>
        <dbReference type="Pfam" id="PF01370"/>
    </source>
</evidence>
<gene>
    <name evidence="2" type="primary">oleD</name>
    <name evidence="2" type="ORF">DF168_01351</name>
</gene>
<dbReference type="KEGG" id="mtar:DF168_01351"/>
<evidence type="ECO:0000313" key="2">
    <source>
        <dbReference type="EMBL" id="AWT60150.1"/>
    </source>
</evidence>
<protein>
    <submittedName>
        <fullName evidence="2">2-alkyl-3-oxoalkanoate reductase</fullName>
    </submittedName>
</protein>
<dbReference type="PANTHER" id="PTHR48079:SF6">
    <property type="entry name" value="NAD(P)-BINDING DOMAIN-CONTAINING PROTEIN-RELATED"/>
    <property type="match status" value="1"/>
</dbReference>
<dbReference type="Pfam" id="PF01370">
    <property type="entry name" value="Epimerase"/>
    <property type="match status" value="1"/>
</dbReference>
<dbReference type="EMBL" id="CP029803">
    <property type="protein sequence ID" value="AWT60150.1"/>
    <property type="molecule type" value="Genomic_DNA"/>
</dbReference>
<proteinExistence type="predicted"/>
<organism evidence="2 3">
    <name type="scientific">Candidatus Moanibacter tarae</name>
    <dbReference type="NCBI Taxonomy" id="2200854"/>
    <lineage>
        <taxon>Bacteria</taxon>
        <taxon>Pseudomonadati</taxon>
        <taxon>Verrucomicrobiota</taxon>
        <taxon>Opitutia</taxon>
        <taxon>Puniceicoccales</taxon>
        <taxon>Puniceicoccales incertae sedis</taxon>
        <taxon>Candidatus Moanibacter</taxon>
    </lineage>
</organism>
<feature type="domain" description="NAD-dependent epimerase/dehydratase" evidence="1">
    <location>
        <begin position="8"/>
        <end position="231"/>
    </location>
</feature>
<sequence length="336" mass="37561">MAENKRKVLVTGGAGFVGSHLVKMLVDEGCEVRVLEKPGALTHHLPSDRVEIVHVDLRDPLGVKNAAEGCQVVLHLAANPNLWARDSEEFEQVNHQGTRNVLSAARKAGAGRIVHVSTESILSPKGMKGVITEETQTDFEDMIGPYCESKWLAEEAAREAAESGDPVVIVRPSIPIGPGDRNMGPPSRMICDFCNGRIKAYLDGYLNFIDVRDVAAGIWIAAQRGEVGRSYLLVHENWTIVDLFRYLSKLVDRPAPQRRIPYTVALTFAYFEEWIRYLFNSRKLPMATVTGVKLTKRILHFNGSRSAEKLDLPPMRDCRTSLLESINWFKNEGKIR</sequence>
<dbReference type="Gene3D" id="3.40.50.720">
    <property type="entry name" value="NAD(P)-binding Rossmann-like Domain"/>
    <property type="match status" value="1"/>
</dbReference>
<reference evidence="2 3" key="1">
    <citation type="submission" date="2018-06" db="EMBL/GenBank/DDBJ databases">
        <title>Draft Genome Sequence of a Novel Marine Bacterium Related to the Verrucomicrobia.</title>
        <authorList>
            <person name="Vosseberg J."/>
            <person name="Martijn J."/>
            <person name="Ettema T.J.G."/>
        </authorList>
    </citation>
    <scope>NUCLEOTIDE SEQUENCE [LARGE SCALE GENOMIC DNA]</scope>
    <source>
        <strain evidence="2">TARA_B100001123</strain>
    </source>
</reference>